<protein>
    <submittedName>
        <fullName evidence="2">Uncharacterized protein</fullName>
    </submittedName>
</protein>
<feature type="region of interest" description="Disordered" evidence="1">
    <location>
        <begin position="358"/>
        <end position="513"/>
    </location>
</feature>
<evidence type="ECO:0000256" key="1">
    <source>
        <dbReference type="SAM" id="MobiDB-lite"/>
    </source>
</evidence>
<keyword evidence="3" id="KW-1185">Reference proteome</keyword>
<feature type="compositionally biased region" description="Polar residues" evidence="1">
    <location>
        <begin position="498"/>
        <end position="510"/>
    </location>
</feature>
<dbReference type="AlphaFoldDB" id="A0AAD7HAW6"/>
<feature type="compositionally biased region" description="Pro residues" evidence="1">
    <location>
        <begin position="376"/>
        <end position="386"/>
    </location>
</feature>
<name>A0AAD7HAW6_9AGAR</name>
<accession>A0AAD7HAW6</accession>
<organism evidence="2 3">
    <name type="scientific">Mycena metata</name>
    <dbReference type="NCBI Taxonomy" id="1033252"/>
    <lineage>
        <taxon>Eukaryota</taxon>
        <taxon>Fungi</taxon>
        <taxon>Dikarya</taxon>
        <taxon>Basidiomycota</taxon>
        <taxon>Agaricomycotina</taxon>
        <taxon>Agaricomycetes</taxon>
        <taxon>Agaricomycetidae</taxon>
        <taxon>Agaricales</taxon>
        <taxon>Marasmiineae</taxon>
        <taxon>Mycenaceae</taxon>
        <taxon>Mycena</taxon>
    </lineage>
</organism>
<dbReference type="Proteomes" id="UP001215598">
    <property type="component" value="Unassembled WGS sequence"/>
</dbReference>
<sequence>MAKSPFNTAQKDHLNGFLPEYIKKLDAGATTNELTKWKQATATKALGAAVFADLDFTQHSRTQWFEIIVRKYTNYYHQIYKKTHPTHPSASEIIKANPLLKFRSVPSGRQLFARDTHDDIMVAAKQHSLDKGTNAAGAYQWALKSAWDSLDSEEQLEWEAQAEDECGDVELNQKEFDKNMQLALRSLCQDGILGDAEMVLFYGFRSPNNGDLQVGAGIGSLHGHSKHNKTNFGGHDLESTYGIPWAKFADLVIPRSVIDGSISITVSSDGVVVFPSIELDTIPPADLRHLIAEYFDQCWVQKDSEGSLVGPPWDKIVLEPASFYDTGKYSLPFPLRDPQTFTTFETLTIGDYLTATGSPGFEFKSGGKGQDSTPAPQLPPPPPPPINAQASFVAAPSAPPPLPPLVIPNPVEPPPKSLPPSPVTPSSDHSKSPSPPPPPQNRTSGRGLFRGEGEKDQTGEQTELPAPGKKKAKTAPKLQDQPPSRRSTRKKGEPGERTGSNRPNVTSKLSQIDRETRGWDMSISFKTLVQVQFMFNPVQTLFKCTSFQVVPVSRAGQEPGTLTCPGIDLIKAQAGAGSDDGML</sequence>
<feature type="compositionally biased region" description="Basic and acidic residues" evidence="1">
    <location>
        <begin position="449"/>
        <end position="458"/>
    </location>
</feature>
<proteinExistence type="predicted"/>
<gene>
    <name evidence="2" type="ORF">B0H16DRAFT_1476863</name>
</gene>
<comment type="caution">
    <text evidence="2">The sequence shown here is derived from an EMBL/GenBank/DDBJ whole genome shotgun (WGS) entry which is preliminary data.</text>
</comment>
<evidence type="ECO:0000313" key="3">
    <source>
        <dbReference type="Proteomes" id="UP001215598"/>
    </source>
</evidence>
<reference evidence="2" key="1">
    <citation type="submission" date="2023-03" db="EMBL/GenBank/DDBJ databases">
        <title>Massive genome expansion in bonnet fungi (Mycena s.s.) driven by repeated elements and novel gene families across ecological guilds.</title>
        <authorList>
            <consortium name="Lawrence Berkeley National Laboratory"/>
            <person name="Harder C.B."/>
            <person name="Miyauchi S."/>
            <person name="Viragh M."/>
            <person name="Kuo A."/>
            <person name="Thoen E."/>
            <person name="Andreopoulos B."/>
            <person name="Lu D."/>
            <person name="Skrede I."/>
            <person name="Drula E."/>
            <person name="Henrissat B."/>
            <person name="Morin E."/>
            <person name="Kohler A."/>
            <person name="Barry K."/>
            <person name="LaButti K."/>
            <person name="Morin E."/>
            <person name="Salamov A."/>
            <person name="Lipzen A."/>
            <person name="Mereny Z."/>
            <person name="Hegedus B."/>
            <person name="Baldrian P."/>
            <person name="Stursova M."/>
            <person name="Weitz H."/>
            <person name="Taylor A."/>
            <person name="Grigoriev I.V."/>
            <person name="Nagy L.G."/>
            <person name="Martin F."/>
            <person name="Kauserud H."/>
        </authorList>
    </citation>
    <scope>NUCLEOTIDE SEQUENCE</scope>
    <source>
        <strain evidence="2">CBHHK182m</strain>
    </source>
</reference>
<dbReference type="EMBL" id="JARKIB010000294">
    <property type="protein sequence ID" value="KAJ7716287.1"/>
    <property type="molecule type" value="Genomic_DNA"/>
</dbReference>
<feature type="compositionally biased region" description="Pro residues" evidence="1">
    <location>
        <begin position="397"/>
        <end position="423"/>
    </location>
</feature>
<evidence type="ECO:0000313" key="2">
    <source>
        <dbReference type="EMBL" id="KAJ7716287.1"/>
    </source>
</evidence>